<feature type="region of interest" description="Disordered" evidence="3">
    <location>
        <begin position="1"/>
        <end position="23"/>
    </location>
</feature>
<dbReference type="InterPro" id="IPR036271">
    <property type="entry name" value="Tet_transcr_reg_TetR-rel_C_sf"/>
</dbReference>
<gene>
    <name evidence="5" type="ORF">PU630_00520</name>
</gene>
<keyword evidence="6" id="KW-1185">Reference proteome</keyword>
<evidence type="ECO:0000256" key="3">
    <source>
        <dbReference type="SAM" id="MobiDB-lite"/>
    </source>
</evidence>
<evidence type="ECO:0000313" key="5">
    <source>
        <dbReference type="EMBL" id="WEG09080.1"/>
    </source>
</evidence>
<feature type="domain" description="HTH tetR-type" evidence="4">
    <location>
        <begin position="21"/>
        <end position="81"/>
    </location>
</feature>
<dbReference type="InterPro" id="IPR050109">
    <property type="entry name" value="HTH-type_TetR-like_transc_reg"/>
</dbReference>
<proteinExistence type="predicted"/>
<evidence type="ECO:0000259" key="4">
    <source>
        <dbReference type="PROSITE" id="PS50977"/>
    </source>
</evidence>
<sequence>MASEQHPPARRRPSGRRTGDSGTRDAILDAARDLFAAKGYDGASIRAIAARAGVDPALVRHFFTDKERLFATTMADRTAIPQRLAAAFSGSPDGRGRRLTTAYFEIWEDPEIRPVLLGLVRSAMTSGHGVMMLIEALTARAREDAPVPHIADSPAARGFALAASHLFGTSVARHVLQVPMLADLPLDELVDLVAPAVERYLAESA</sequence>
<organism evidence="5 6">
    <name type="scientific">Microbacterium horticulturae</name>
    <dbReference type="NCBI Taxonomy" id="3028316"/>
    <lineage>
        <taxon>Bacteria</taxon>
        <taxon>Bacillati</taxon>
        <taxon>Actinomycetota</taxon>
        <taxon>Actinomycetes</taxon>
        <taxon>Micrococcales</taxon>
        <taxon>Microbacteriaceae</taxon>
        <taxon>Microbacterium</taxon>
    </lineage>
</organism>
<keyword evidence="1 2" id="KW-0238">DNA-binding</keyword>
<protein>
    <submittedName>
        <fullName evidence="5">TetR family transcriptional regulator</fullName>
    </submittedName>
</protein>
<dbReference type="PANTHER" id="PTHR30055">
    <property type="entry name" value="HTH-TYPE TRANSCRIPTIONAL REGULATOR RUTR"/>
    <property type="match status" value="1"/>
</dbReference>
<evidence type="ECO:0000313" key="6">
    <source>
        <dbReference type="Proteomes" id="UP001214553"/>
    </source>
</evidence>
<dbReference type="SUPFAM" id="SSF46689">
    <property type="entry name" value="Homeodomain-like"/>
    <property type="match status" value="1"/>
</dbReference>
<evidence type="ECO:0000256" key="2">
    <source>
        <dbReference type="PROSITE-ProRule" id="PRU00335"/>
    </source>
</evidence>
<name>A0ABY8BYT0_9MICO</name>
<dbReference type="Proteomes" id="UP001214553">
    <property type="component" value="Chromosome"/>
</dbReference>
<dbReference type="InterPro" id="IPR001647">
    <property type="entry name" value="HTH_TetR"/>
</dbReference>
<dbReference type="PROSITE" id="PS50977">
    <property type="entry name" value="HTH_TETR_2"/>
    <property type="match status" value="1"/>
</dbReference>
<dbReference type="Gene3D" id="1.10.357.10">
    <property type="entry name" value="Tetracycline Repressor, domain 2"/>
    <property type="match status" value="1"/>
</dbReference>
<accession>A0ABY8BYT0</accession>
<feature type="DNA-binding region" description="H-T-H motif" evidence="2">
    <location>
        <begin position="44"/>
        <end position="63"/>
    </location>
</feature>
<dbReference type="RefSeq" id="WP_275278404.1">
    <property type="nucleotide sequence ID" value="NZ_CP119108.1"/>
</dbReference>
<reference evidence="5 6" key="1">
    <citation type="submission" date="2023-03" db="EMBL/GenBank/DDBJ databases">
        <title>Genome sequence of Microbacterium sp. KACC 23027.</title>
        <authorList>
            <person name="Kim S."/>
            <person name="Heo J."/>
            <person name="Kwon S.-W."/>
        </authorList>
    </citation>
    <scope>NUCLEOTIDE SEQUENCE [LARGE SCALE GENOMIC DNA]</scope>
    <source>
        <strain evidence="5 6">KACC 23027</strain>
    </source>
</reference>
<dbReference type="InterPro" id="IPR009057">
    <property type="entry name" value="Homeodomain-like_sf"/>
</dbReference>
<dbReference type="Gene3D" id="1.10.10.60">
    <property type="entry name" value="Homeodomain-like"/>
    <property type="match status" value="1"/>
</dbReference>
<dbReference type="EMBL" id="CP119108">
    <property type="protein sequence ID" value="WEG09080.1"/>
    <property type="molecule type" value="Genomic_DNA"/>
</dbReference>
<dbReference type="InterPro" id="IPR041678">
    <property type="entry name" value="TetR_C_16"/>
</dbReference>
<dbReference type="SUPFAM" id="SSF48498">
    <property type="entry name" value="Tetracyclin repressor-like, C-terminal domain"/>
    <property type="match status" value="1"/>
</dbReference>
<dbReference type="Pfam" id="PF17920">
    <property type="entry name" value="TetR_C_16"/>
    <property type="match status" value="1"/>
</dbReference>
<evidence type="ECO:0000256" key="1">
    <source>
        <dbReference type="ARBA" id="ARBA00023125"/>
    </source>
</evidence>
<dbReference type="PRINTS" id="PR00455">
    <property type="entry name" value="HTHTETR"/>
</dbReference>
<dbReference type="Pfam" id="PF00440">
    <property type="entry name" value="TetR_N"/>
    <property type="match status" value="1"/>
</dbReference>
<dbReference type="PANTHER" id="PTHR30055:SF235">
    <property type="entry name" value="TRANSCRIPTIONAL REGULATORY PROTEIN"/>
    <property type="match status" value="1"/>
</dbReference>